<reference evidence="2" key="1">
    <citation type="submission" date="2020-10" db="EMBL/GenBank/DDBJ databases">
        <authorList>
            <person name="Gilroy R."/>
        </authorList>
    </citation>
    <scope>NUCLEOTIDE SEQUENCE</scope>
    <source>
        <strain evidence="2">ChiGjej3B3-7149</strain>
    </source>
</reference>
<dbReference type="EMBL" id="DVHH01000064">
    <property type="protein sequence ID" value="HIR54439.1"/>
    <property type="molecule type" value="Genomic_DNA"/>
</dbReference>
<name>A0A9D1DKG7_9FIRM</name>
<proteinExistence type="predicted"/>
<feature type="non-terminal residue" evidence="2">
    <location>
        <position position="137"/>
    </location>
</feature>
<protein>
    <submittedName>
        <fullName evidence="2">Sulfide/dihydroorotate dehydrogenase-like FAD/NAD-binding protein</fullName>
    </submittedName>
</protein>
<dbReference type="SUPFAM" id="SSF63380">
    <property type="entry name" value="Riboflavin synthase domain-like"/>
    <property type="match status" value="1"/>
</dbReference>
<evidence type="ECO:0000313" key="3">
    <source>
        <dbReference type="Proteomes" id="UP000824238"/>
    </source>
</evidence>
<comment type="caution">
    <text evidence="2">The sequence shown here is derived from an EMBL/GenBank/DDBJ whole genome shotgun (WGS) entry which is preliminary data.</text>
</comment>
<dbReference type="InterPro" id="IPR039261">
    <property type="entry name" value="FNR_nucleotide-bd"/>
</dbReference>
<dbReference type="Gene3D" id="2.40.30.10">
    <property type="entry name" value="Translation factors"/>
    <property type="match status" value="1"/>
</dbReference>
<dbReference type="PANTHER" id="PTHR43513">
    <property type="entry name" value="DIHYDROOROTATE DEHYDROGENASE B (NAD(+)), ELECTRON TRANSFER SUBUNIT"/>
    <property type="match status" value="1"/>
</dbReference>
<organism evidence="2 3">
    <name type="scientific">Candidatus Scatomorpha intestinigallinarum</name>
    <dbReference type="NCBI Taxonomy" id="2840923"/>
    <lineage>
        <taxon>Bacteria</taxon>
        <taxon>Bacillati</taxon>
        <taxon>Bacillota</taxon>
        <taxon>Clostridia</taxon>
        <taxon>Eubacteriales</taxon>
        <taxon>Candidatus Scatomorpha</taxon>
    </lineage>
</organism>
<dbReference type="InterPro" id="IPR017938">
    <property type="entry name" value="Riboflavin_synthase-like_b-brl"/>
</dbReference>
<gene>
    <name evidence="2" type="ORF">IAD36_02410</name>
</gene>
<dbReference type="GO" id="GO:0016491">
    <property type="term" value="F:oxidoreductase activity"/>
    <property type="evidence" value="ECO:0007669"/>
    <property type="project" value="InterPro"/>
</dbReference>
<dbReference type="InterPro" id="IPR017927">
    <property type="entry name" value="FAD-bd_FR_type"/>
</dbReference>
<feature type="domain" description="FAD-binding FR-type" evidence="1">
    <location>
        <begin position="1"/>
        <end position="97"/>
    </location>
</feature>
<dbReference type="PROSITE" id="PS51384">
    <property type="entry name" value="FAD_FR"/>
    <property type="match status" value="1"/>
</dbReference>
<dbReference type="InterPro" id="IPR050353">
    <property type="entry name" value="PyrK_electron_transfer"/>
</dbReference>
<evidence type="ECO:0000313" key="2">
    <source>
        <dbReference type="EMBL" id="HIR54439.1"/>
    </source>
</evidence>
<accession>A0A9D1DKG7</accession>
<dbReference type="AlphaFoldDB" id="A0A9D1DKG7"/>
<evidence type="ECO:0000259" key="1">
    <source>
        <dbReference type="PROSITE" id="PS51384"/>
    </source>
</evidence>
<sequence>MFKIAEKYPLNTSKTIFRVSIEAPLVACSAQPGQFAIFRLDEYGERFPLTIADYDPEAGTVSFNFQPAGKSTQMFSLMEPGDYIADIVGPLGRPAEIDPNAKRVCVVGGGTGCAINYPVAKELKRLGIAVDMICGFR</sequence>
<dbReference type="Proteomes" id="UP000824238">
    <property type="component" value="Unassembled WGS sequence"/>
</dbReference>
<reference evidence="2" key="2">
    <citation type="journal article" date="2021" name="PeerJ">
        <title>Extensive microbial diversity within the chicken gut microbiome revealed by metagenomics and culture.</title>
        <authorList>
            <person name="Gilroy R."/>
            <person name="Ravi A."/>
            <person name="Getino M."/>
            <person name="Pursley I."/>
            <person name="Horton D.L."/>
            <person name="Alikhan N.F."/>
            <person name="Baker D."/>
            <person name="Gharbi K."/>
            <person name="Hall N."/>
            <person name="Watson M."/>
            <person name="Adriaenssens E.M."/>
            <person name="Foster-Nyarko E."/>
            <person name="Jarju S."/>
            <person name="Secka A."/>
            <person name="Antonio M."/>
            <person name="Oren A."/>
            <person name="Chaudhuri R.R."/>
            <person name="La Ragione R."/>
            <person name="Hildebrand F."/>
            <person name="Pallen M.J."/>
        </authorList>
    </citation>
    <scope>NUCLEOTIDE SEQUENCE</scope>
    <source>
        <strain evidence="2">ChiGjej3B3-7149</strain>
    </source>
</reference>
<dbReference type="PANTHER" id="PTHR43513:SF3">
    <property type="entry name" value="DIHYDROOROTATE DEHYDROGENASE B (NAD(+)), ELECTRON TRANSFER SUBUNIT-RELATED"/>
    <property type="match status" value="1"/>
</dbReference>
<dbReference type="Gene3D" id="3.40.50.80">
    <property type="entry name" value="Nucleotide-binding domain of ferredoxin-NADP reductase (FNR) module"/>
    <property type="match status" value="1"/>
</dbReference>